<protein>
    <submittedName>
        <fullName evidence="7">TetR family transcriptional regulator</fullName>
    </submittedName>
</protein>
<dbReference type="OrthoDB" id="155497at2"/>
<dbReference type="RefSeq" id="WP_145807732.1">
    <property type="nucleotide sequence ID" value="NZ_VIVK01000001.1"/>
</dbReference>
<dbReference type="SUPFAM" id="SSF46689">
    <property type="entry name" value="Homeodomain-like"/>
    <property type="match status" value="1"/>
</dbReference>
<evidence type="ECO:0000256" key="3">
    <source>
        <dbReference type="ARBA" id="ARBA00023163"/>
    </source>
</evidence>
<keyword evidence="8" id="KW-1185">Reference proteome</keyword>
<dbReference type="PANTHER" id="PTHR30055:SF234">
    <property type="entry name" value="HTH-TYPE TRANSCRIPTIONAL REGULATOR BETI"/>
    <property type="match status" value="1"/>
</dbReference>
<dbReference type="GO" id="GO:0003700">
    <property type="term" value="F:DNA-binding transcription factor activity"/>
    <property type="evidence" value="ECO:0007669"/>
    <property type="project" value="TreeGrafter"/>
</dbReference>
<dbReference type="PROSITE" id="PS50977">
    <property type="entry name" value="HTH_TETR_2"/>
    <property type="match status" value="1"/>
</dbReference>
<gene>
    <name evidence="7" type="ORF">FB561_3391</name>
</gene>
<evidence type="ECO:0000259" key="6">
    <source>
        <dbReference type="PROSITE" id="PS50977"/>
    </source>
</evidence>
<name>A0A561BTY0_9ACTN</name>
<accession>A0A561BTY0</accession>
<keyword evidence="2 4" id="KW-0238">DNA-binding</keyword>
<dbReference type="InterPro" id="IPR009057">
    <property type="entry name" value="Homeodomain-like_sf"/>
</dbReference>
<dbReference type="Gene3D" id="1.10.357.10">
    <property type="entry name" value="Tetracycline Repressor, domain 2"/>
    <property type="match status" value="1"/>
</dbReference>
<dbReference type="AlphaFoldDB" id="A0A561BTY0"/>
<dbReference type="PANTHER" id="PTHR30055">
    <property type="entry name" value="HTH-TYPE TRANSCRIPTIONAL REGULATOR RUTR"/>
    <property type="match status" value="1"/>
</dbReference>
<dbReference type="Gene3D" id="1.10.10.60">
    <property type="entry name" value="Homeodomain-like"/>
    <property type="match status" value="1"/>
</dbReference>
<dbReference type="InterPro" id="IPR001647">
    <property type="entry name" value="HTH_TetR"/>
</dbReference>
<dbReference type="EMBL" id="VIVK01000001">
    <property type="protein sequence ID" value="TWD82262.1"/>
    <property type="molecule type" value="Genomic_DNA"/>
</dbReference>
<evidence type="ECO:0000256" key="1">
    <source>
        <dbReference type="ARBA" id="ARBA00023015"/>
    </source>
</evidence>
<dbReference type="GO" id="GO:0000976">
    <property type="term" value="F:transcription cis-regulatory region binding"/>
    <property type="evidence" value="ECO:0007669"/>
    <property type="project" value="TreeGrafter"/>
</dbReference>
<feature type="DNA-binding region" description="H-T-H motif" evidence="4">
    <location>
        <begin position="45"/>
        <end position="64"/>
    </location>
</feature>
<dbReference type="Proteomes" id="UP000318380">
    <property type="component" value="Unassembled WGS sequence"/>
</dbReference>
<organism evidence="7 8">
    <name type="scientific">Kribbella amoyensis</name>
    <dbReference type="NCBI Taxonomy" id="996641"/>
    <lineage>
        <taxon>Bacteria</taxon>
        <taxon>Bacillati</taxon>
        <taxon>Actinomycetota</taxon>
        <taxon>Actinomycetes</taxon>
        <taxon>Propionibacteriales</taxon>
        <taxon>Kribbellaceae</taxon>
        <taxon>Kribbella</taxon>
    </lineage>
</organism>
<feature type="region of interest" description="Disordered" evidence="5">
    <location>
        <begin position="1"/>
        <end position="26"/>
    </location>
</feature>
<evidence type="ECO:0000313" key="8">
    <source>
        <dbReference type="Proteomes" id="UP000318380"/>
    </source>
</evidence>
<evidence type="ECO:0000256" key="4">
    <source>
        <dbReference type="PROSITE-ProRule" id="PRU00335"/>
    </source>
</evidence>
<feature type="domain" description="HTH tetR-type" evidence="6">
    <location>
        <begin position="22"/>
        <end position="82"/>
    </location>
</feature>
<evidence type="ECO:0000256" key="2">
    <source>
        <dbReference type="ARBA" id="ARBA00023125"/>
    </source>
</evidence>
<keyword evidence="1" id="KW-0805">Transcription regulation</keyword>
<proteinExistence type="predicted"/>
<sequence length="231" mass="25203">MTSTGADRPASAETGRRERKKRQTRQAISDVATELFLARGFDAVTVAEVAKAADVAVQTVFNHFPTKEDLFFDEDSWWAGPAEAIRAAPAEMDAVTALEDHYLAVTRARLESGHLATWLRFSRTLEDSETLRARRRLVATRMEQLIAEALLERDEGMPRWKAELIGAQYAAAQKVLEAELARLLPDTADQAQLEAANARLADATAEVFGILRHGLSAPGSGPGPGQRIPGV</sequence>
<comment type="caution">
    <text evidence="7">The sequence shown here is derived from an EMBL/GenBank/DDBJ whole genome shotgun (WGS) entry which is preliminary data.</text>
</comment>
<dbReference type="InterPro" id="IPR050109">
    <property type="entry name" value="HTH-type_TetR-like_transc_reg"/>
</dbReference>
<reference evidence="7 8" key="1">
    <citation type="submission" date="2019-06" db="EMBL/GenBank/DDBJ databases">
        <title>Sequencing the genomes of 1000 actinobacteria strains.</title>
        <authorList>
            <person name="Klenk H.-P."/>
        </authorList>
    </citation>
    <scope>NUCLEOTIDE SEQUENCE [LARGE SCALE GENOMIC DNA]</scope>
    <source>
        <strain evidence="7 8">DSM 24683</strain>
    </source>
</reference>
<evidence type="ECO:0000256" key="5">
    <source>
        <dbReference type="SAM" id="MobiDB-lite"/>
    </source>
</evidence>
<evidence type="ECO:0000313" key="7">
    <source>
        <dbReference type="EMBL" id="TWD82262.1"/>
    </source>
</evidence>
<keyword evidence="3" id="KW-0804">Transcription</keyword>
<dbReference type="PRINTS" id="PR00455">
    <property type="entry name" value="HTHTETR"/>
</dbReference>
<dbReference type="Pfam" id="PF00440">
    <property type="entry name" value="TetR_N"/>
    <property type="match status" value="1"/>
</dbReference>